<dbReference type="Proteomes" id="UP000006038">
    <property type="component" value="Chromosome 1"/>
</dbReference>
<dbReference type="Pfam" id="PF17942">
    <property type="entry name" value="Morc6_S5"/>
    <property type="match status" value="1"/>
</dbReference>
<evidence type="ECO:0000256" key="6">
    <source>
        <dbReference type="ARBA" id="ARBA00022763"/>
    </source>
</evidence>
<dbReference type="AlphaFoldDB" id="J3L4X9"/>
<keyword evidence="15" id="KW-0812">Transmembrane</keyword>
<feature type="transmembrane region" description="Helical" evidence="15">
    <location>
        <begin position="744"/>
        <end position="770"/>
    </location>
</feature>
<keyword evidence="5" id="KW-0255">Endonuclease</keyword>
<dbReference type="GO" id="GO:0031047">
    <property type="term" value="P:regulatory ncRNA-mediated gene silencing"/>
    <property type="evidence" value="ECO:0007669"/>
    <property type="project" value="UniProtKB-KW"/>
</dbReference>
<evidence type="ECO:0000256" key="13">
    <source>
        <dbReference type="ARBA" id="ARBA00023242"/>
    </source>
</evidence>
<evidence type="ECO:0000256" key="10">
    <source>
        <dbReference type="ARBA" id="ARBA00023054"/>
    </source>
</evidence>
<dbReference type="eggNOG" id="KOG1845">
    <property type="taxonomic scope" value="Eukaryota"/>
</dbReference>
<proteinExistence type="inferred from homology"/>
<dbReference type="EnsemblPlants" id="OB01G42850.1">
    <property type="protein sequence ID" value="OB01G42850.1"/>
    <property type="gene ID" value="OB01G42850"/>
</dbReference>
<evidence type="ECO:0000259" key="16">
    <source>
        <dbReference type="Pfam" id="PF17942"/>
    </source>
</evidence>
<evidence type="ECO:0000256" key="12">
    <source>
        <dbReference type="ARBA" id="ARBA00023204"/>
    </source>
</evidence>
<dbReference type="GO" id="GO:0005634">
    <property type="term" value="C:nucleus"/>
    <property type="evidence" value="ECO:0007669"/>
    <property type="project" value="UniProtKB-SubCell"/>
</dbReference>
<dbReference type="GO" id="GO:0006325">
    <property type="term" value="P:chromatin organization"/>
    <property type="evidence" value="ECO:0007669"/>
    <property type="project" value="UniProtKB-KW"/>
</dbReference>
<dbReference type="FunFam" id="3.30.565.10:FF:000075">
    <property type="entry name" value="MORC family CW-type zinc finger protein 4"/>
    <property type="match status" value="1"/>
</dbReference>
<keyword evidence="12" id="KW-0234">DNA repair</keyword>
<evidence type="ECO:0000256" key="4">
    <source>
        <dbReference type="ARBA" id="ARBA00022741"/>
    </source>
</evidence>
<comment type="subcellular location">
    <subcellularLocation>
        <location evidence="1">Nucleus</location>
    </subcellularLocation>
</comment>
<evidence type="ECO:0000256" key="7">
    <source>
        <dbReference type="ARBA" id="ARBA00022801"/>
    </source>
</evidence>
<feature type="domain" description="Morc S5" evidence="16">
    <location>
        <begin position="369"/>
        <end position="507"/>
    </location>
</feature>
<keyword evidence="4" id="KW-0547">Nucleotide-binding</keyword>
<dbReference type="InterPro" id="IPR036890">
    <property type="entry name" value="HATPase_C_sf"/>
</dbReference>
<keyword evidence="3" id="KW-0540">Nuclease</keyword>
<feature type="transmembrane region" description="Helical" evidence="15">
    <location>
        <begin position="886"/>
        <end position="908"/>
    </location>
</feature>
<evidence type="ECO:0000256" key="14">
    <source>
        <dbReference type="SAM" id="MobiDB-lite"/>
    </source>
</evidence>
<evidence type="ECO:0000256" key="9">
    <source>
        <dbReference type="ARBA" id="ARBA00022853"/>
    </source>
</evidence>
<evidence type="ECO:0000256" key="1">
    <source>
        <dbReference type="ARBA" id="ARBA00004123"/>
    </source>
</evidence>
<protein>
    <recommendedName>
        <fullName evidence="16">Morc S5 domain-containing protein</fullName>
    </recommendedName>
</protein>
<dbReference type="GO" id="GO:0031349">
    <property type="term" value="P:positive regulation of defense response"/>
    <property type="evidence" value="ECO:0007669"/>
    <property type="project" value="UniProtKB-ARBA"/>
</dbReference>
<reference evidence="17" key="1">
    <citation type="journal article" date="2013" name="Nat. Commun.">
        <title>Whole-genome sequencing of Oryza brachyantha reveals mechanisms underlying Oryza genome evolution.</title>
        <authorList>
            <person name="Chen J."/>
            <person name="Huang Q."/>
            <person name="Gao D."/>
            <person name="Wang J."/>
            <person name="Lang Y."/>
            <person name="Liu T."/>
            <person name="Li B."/>
            <person name="Bai Z."/>
            <person name="Luis Goicoechea J."/>
            <person name="Liang C."/>
            <person name="Chen C."/>
            <person name="Zhang W."/>
            <person name="Sun S."/>
            <person name="Liao Y."/>
            <person name="Zhang X."/>
            <person name="Yang L."/>
            <person name="Song C."/>
            <person name="Wang M."/>
            <person name="Shi J."/>
            <person name="Liu G."/>
            <person name="Liu J."/>
            <person name="Zhou H."/>
            <person name="Zhou W."/>
            <person name="Yu Q."/>
            <person name="An N."/>
            <person name="Chen Y."/>
            <person name="Cai Q."/>
            <person name="Wang B."/>
            <person name="Liu B."/>
            <person name="Min J."/>
            <person name="Huang Y."/>
            <person name="Wu H."/>
            <person name="Li Z."/>
            <person name="Zhang Y."/>
            <person name="Yin Y."/>
            <person name="Song W."/>
            <person name="Jiang J."/>
            <person name="Jackson S.A."/>
            <person name="Wing R.A."/>
            <person name="Wang J."/>
            <person name="Chen M."/>
        </authorList>
    </citation>
    <scope>NUCLEOTIDE SEQUENCE [LARGE SCALE GENOMIC DNA]</scope>
    <source>
        <strain evidence="17">cv. IRGC 101232</strain>
    </source>
</reference>
<keyword evidence="8" id="KW-0067">ATP-binding</keyword>
<organism evidence="17">
    <name type="scientific">Oryza brachyantha</name>
    <name type="common">malo sina</name>
    <dbReference type="NCBI Taxonomy" id="4533"/>
    <lineage>
        <taxon>Eukaryota</taxon>
        <taxon>Viridiplantae</taxon>
        <taxon>Streptophyta</taxon>
        <taxon>Embryophyta</taxon>
        <taxon>Tracheophyta</taxon>
        <taxon>Spermatophyta</taxon>
        <taxon>Magnoliopsida</taxon>
        <taxon>Liliopsida</taxon>
        <taxon>Poales</taxon>
        <taxon>Poaceae</taxon>
        <taxon>BOP clade</taxon>
        <taxon>Oryzoideae</taxon>
        <taxon>Oryzeae</taxon>
        <taxon>Oryzinae</taxon>
        <taxon>Oryza</taxon>
    </lineage>
</organism>
<sequence length="993" mass="109092">MNSMGTEEDTKPFVSPITSAPQCLRGFSTCQAPPLERVARRAAEHEQQGPCVLNQAATELPEECATGRSRSGESLEEGTSAAAPSRAAARISRRFWSAGEYEAAGGRSSPQPPPRNVQNRMCVHPKFLHSNATSHKWPFGAVAELLDNAVDEIKNGAKKIIVDKVVNNRDGSPALLVQDDGGGMNPDSLRSCMSFGFSDKQSGSSIGQYGNGFKTSTMRLGADVIVFSRSMKNSEPTQSIGLLSYTFLTETGQKDVIVPVVDYMCNLSTGEAKPYHRLGPDQFSSNLSILLKWSPFATEEQLMHNFSDIGPHGTKILVFNLWSDDDGDLELDFDTNVGDIRISGAPKPVETTNVTKRMNESHLANQLRYSLRDYVSILYLQLPGYFKIILRGQEVMHHYVASDLRYSQCISYKPQVFGTNEDQVLTTIGFLDGAPTISVHGFSIYHKNRLILPFHRVLSSASSKGRGVAGVLEVDFIKPTHDKQDFEKSQLYQKLITRLKNMTNEYWDLYSHLVGYHKVPRAASGSPASRALVPTMPSTTAKPSEPNPNDHLPPMVPSRPNSCDKPSNAIPIAFAPPASAPAGTNIAATRAPTVCSELDMQIIQGYQTRSPTVAACTDLADTRKRKMETPLQMDGPFKRQSTSDLAGNNSVDSSNEICQYMGERELNEFSYLKLEQNMLRQQCLELESTERDLLLKEHQLRLEIQQAEARYTGLLNEYISVAADGDGDYSSDSAQWLKLFAYQFLYLIFLFTFSLLSTAAAVFTVASLYAAKPASIASSLAALPPILPRLLRTFLWVFLLMLAYHLVFALTVLLLLIVFTPSLSPSSPPSLPFVLILVVVVFVFLAIHVYISALWHLASVISVLEPLCGLAAMKKSKQLLQGRTRTAAALVVSYFAACGVTAVLFRAAVVKRHGEEGSLGLSLPGRVLIGAVLVSVLVCVNLLGLLVQSVFYYACKAFHNQQIDRSALYEHLGGYLGEYVPLKSNIQMENLDA</sequence>
<evidence type="ECO:0000256" key="3">
    <source>
        <dbReference type="ARBA" id="ARBA00022722"/>
    </source>
</evidence>
<keyword evidence="18" id="KW-1185">Reference proteome</keyword>
<reference evidence="17" key="2">
    <citation type="submission" date="2013-04" db="UniProtKB">
        <authorList>
            <consortium name="EnsemblPlants"/>
        </authorList>
    </citation>
    <scope>IDENTIFICATION</scope>
</reference>
<evidence type="ECO:0000256" key="2">
    <source>
        <dbReference type="ARBA" id="ARBA00007845"/>
    </source>
</evidence>
<dbReference type="OMA" id="HECITYK"/>
<feature type="compositionally biased region" description="Low complexity" evidence="14">
    <location>
        <begin position="522"/>
        <end position="531"/>
    </location>
</feature>
<dbReference type="Gramene" id="OB01G42850.1">
    <property type="protein sequence ID" value="OB01G42850.1"/>
    <property type="gene ID" value="OB01G42850"/>
</dbReference>
<keyword evidence="7" id="KW-0378">Hydrolase</keyword>
<accession>J3L4X9</accession>
<feature type="transmembrane region" description="Helical" evidence="15">
    <location>
        <begin position="794"/>
        <end position="819"/>
    </location>
</feature>
<dbReference type="GO" id="GO:0004519">
    <property type="term" value="F:endonuclease activity"/>
    <property type="evidence" value="ECO:0007669"/>
    <property type="project" value="UniProtKB-KW"/>
</dbReference>
<evidence type="ECO:0000313" key="18">
    <source>
        <dbReference type="Proteomes" id="UP000006038"/>
    </source>
</evidence>
<keyword evidence="10" id="KW-0175">Coiled coil</keyword>
<evidence type="ECO:0000256" key="11">
    <source>
        <dbReference type="ARBA" id="ARBA00023158"/>
    </source>
</evidence>
<keyword evidence="9" id="KW-0156">Chromatin regulator</keyword>
<feature type="transmembrane region" description="Helical" evidence="15">
    <location>
        <begin position="928"/>
        <end position="955"/>
    </location>
</feature>
<keyword evidence="13" id="KW-0539">Nucleus</keyword>
<dbReference type="InterPro" id="IPR041006">
    <property type="entry name" value="Morc_S5"/>
</dbReference>
<dbReference type="PANTHER" id="PTHR23336:SF73">
    <property type="entry name" value="PROTEIN MICRORCHIDIA 6"/>
    <property type="match status" value="1"/>
</dbReference>
<dbReference type="PANTHER" id="PTHR23336">
    <property type="entry name" value="ZINC FINGER CW-TYPE COILED-COIL DOMAIN PROTEIN 3"/>
    <property type="match status" value="1"/>
</dbReference>
<keyword evidence="15" id="KW-0472">Membrane</keyword>
<name>J3L4X9_ORYBR</name>
<dbReference type="Gene3D" id="3.30.565.10">
    <property type="entry name" value="Histidine kinase-like ATPase, C-terminal domain"/>
    <property type="match status" value="1"/>
</dbReference>
<feature type="region of interest" description="Disordered" evidence="14">
    <location>
        <begin position="63"/>
        <end position="88"/>
    </location>
</feature>
<evidence type="ECO:0000256" key="15">
    <source>
        <dbReference type="SAM" id="Phobius"/>
    </source>
</evidence>
<feature type="region of interest" description="Disordered" evidence="14">
    <location>
        <begin position="522"/>
        <end position="553"/>
    </location>
</feature>
<feature type="transmembrane region" description="Helical" evidence="15">
    <location>
        <begin position="831"/>
        <end position="851"/>
    </location>
</feature>
<dbReference type="GO" id="GO:0005524">
    <property type="term" value="F:ATP binding"/>
    <property type="evidence" value="ECO:0007669"/>
    <property type="project" value="UniProtKB-KW"/>
</dbReference>
<dbReference type="GO" id="GO:0006281">
    <property type="term" value="P:DNA repair"/>
    <property type="evidence" value="ECO:0007669"/>
    <property type="project" value="UniProtKB-KW"/>
</dbReference>
<evidence type="ECO:0000256" key="8">
    <source>
        <dbReference type="ARBA" id="ARBA00022840"/>
    </source>
</evidence>
<keyword evidence="15" id="KW-1133">Transmembrane helix</keyword>
<keyword evidence="6" id="KW-0227">DNA damage</keyword>
<dbReference type="SUPFAM" id="SSF55874">
    <property type="entry name" value="ATPase domain of HSP90 chaperone/DNA topoisomerase II/histidine kinase"/>
    <property type="match status" value="1"/>
</dbReference>
<keyword evidence="11" id="KW-0943">RNA-mediated gene silencing</keyword>
<dbReference type="GO" id="GO:0016887">
    <property type="term" value="F:ATP hydrolysis activity"/>
    <property type="evidence" value="ECO:0007669"/>
    <property type="project" value="InterPro"/>
</dbReference>
<dbReference type="Pfam" id="PF13589">
    <property type="entry name" value="HATPase_c_3"/>
    <property type="match status" value="1"/>
</dbReference>
<dbReference type="HOGENOM" id="CLU_011516_4_0_1"/>
<dbReference type="InterPro" id="IPR045261">
    <property type="entry name" value="MORC_ATPase"/>
</dbReference>
<evidence type="ECO:0000313" key="17">
    <source>
        <dbReference type="EnsemblPlants" id="OB01G42850.1"/>
    </source>
</evidence>
<comment type="similarity">
    <text evidence="2">Belongs to the MORC ATPase protein family.</text>
</comment>
<evidence type="ECO:0000256" key="5">
    <source>
        <dbReference type="ARBA" id="ARBA00022759"/>
    </source>
</evidence>